<dbReference type="InterPro" id="IPR032808">
    <property type="entry name" value="DoxX"/>
</dbReference>
<keyword evidence="2 5" id="KW-0812">Transmembrane</keyword>
<evidence type="ECO:0000313" key="7">
    <source>
        <dbReference type="Proteomes" id="UP000256971"/>
    </source>
</evidence>
<feature type="transmembrane region" description="Helical" evidence="5">
    <location>
        <begin position="77"/>
        <end position="98"/>
    </location>
</feature>
<keyword evidence="7" id="KW-1185">Reference proteome</keyword>
<dbReference type="Pfam" id="PF07681">
    <property type="entry name" value="DoxX"/>
    <property type="match status" value="1"/>
</dbReference>
<proteinExistence type="predicted"/>
<feature type="transmembrane region" description="Helical" evidence="5">
    <location>
        <begin position="110"/>
        <end position="131"/>
    </location>
</feature>
<evidence type="ECO:0000256" key="1">
    <source>
        <dbReference type="ARBA" id="ARBA00004141"/>
    </source>
</evidence>
<evidence type="ECO:0000256" key="2">
    <source>
        <dbReference type="ARBA" id="ARBA00022692"/>
    </source>
</evidence>
<reference evidence="6 7" key="1">
    <citation type="submission" date="2018-08" db="EMBL/GenBank/DDBJ databases">
        <title>Complete genome sequence of type strain Thalassospira indica MCCC 1A01103T, isolated from isolated from deep seawater of the Indian Ocean.</title>
        <authorList>
            <person name="Liu Y."/>
        </authorList>
    </citation>
    <scope>NUCLEOTIDE SEQUENCE [LARGE SCALE GENOMIC DNA]</scope>
    <source>
        <strain evidence="6 7">PB8BT</strain>
    </source>
</reference>
<protein>
    <submittedName>
        <fullName evidence="6">DoxX family protein</fullName>
    </submittedName>
</protein>
<evidence type="ECO:0000256" key="5">
    <source>
        <dbReference type="SAM" id="Phobius"/>
    </source>
</evidence>
<sequence length="140" mass="15125">MQKVISGILESRWFWFLARLCLVVMFLASGLAKLIDFDGGMAEMQAARLAPAALFNVLVIITLLAGAVLILIDRAVWLAAGILGGFLFLTILIVHTFWNKTGAEAQISMFFALEHIVVIGGLMAAAITSHLRRKIAGLSA</sequence>
<dbReference type="EMBL" id="CP031555">
    <property type="protein sequence ID" value="AXO15652.1"/>
    <property type="molecule type" value="Genomic_DNA"/>
</dbReference>
<keyword evidence="3 5" id="KW-1133">Transmembrane helix</keyword>
<gene>
    <name evidence="6" type="ORF">DY252_16550</name>
</gene>
<dbReference type="RefSeq" id="WP_064788443.1">
    <property type="nucleotide sequence ID" value="NZ_CP031555.1"/>
</dbReference>
<comment type="subcellular location">
    <subcellularLocation>
        <location evidence="1">Membrane</location>
        <topology evidence="1">Multi-pass membrane protein</topology>
    </subcellularLocation>
</comment>
<feature type="transmembrane region" description="Helical" evidence="5">
    <location>
        <begin position="52"/>
        <end position="72"/>
    </location>
</feature>
<evidence type="ECO:0000256" key="4">
    <source>
        <dbReference type="ARBA" id="ARBA00023136"/>
    </source>
</evidence>
<organism evidence="6 7">
    <name type="scientific">Thalassospira indica</name>
    <dbReference type="NCBI Taxonomy" id="1891279"/>
    <lineage>
        <taxon>Bacteria</taxon>
        <taxon>Pseudomonadati</taxon>
        <taxon>Pseudomonadota</taxon>
        <taxon>Alphaproteobacteria</taxon>
        <taxon>Rhodospirillales</taxon>
        <taxon>Thalassospiraceae</taxon>
        <taxon>Thalassospira</taxon>
    </lineage>
</organism>
<dbReference type="Proteomes" id="UP000256971">
    <property type="component" value="Chromosome"/>
</dbReference>
<name>A0ABM6Y101_9PROT</name>
<evidence type="ECO:0000313" key="6">
    <source>
        <dbReference type="EMBL" id="AXO15652.1"/>
    </source>
</evidence>
<accession>A0ABM6Y101</accession>
<keyword evidence="4 5" id="KW-0472">Membrane</keyword>
<feature type="transmembrane region" description="Helical" evidence="5">
    <location>
        <begin position="12"/>
        <end position="32"/>
    </location>
</feature>
<evidence type="ECO:0000256" key="3">
    <source>
        <dbReference type="ARBA" id="ARBA00022989"/>
    </source>
</evidence>